<dbReference type="InterPro" id="IPR012854">
    <property type="entry name" value="Cu_amine_oxidase-like_N"/>
</dbReference>
<gene>
    <name evidence="4" type="ORF">AAIG11_12585</name>
</gene>
<evidence type="ECO:0000259" key="3">
    <source>
        <dbReference type="Pfam" id="PF07833"/>
    </source>
</evidence>
<name>A0ABU9VY61_9CLOT</name>
<comment type="caution">
    <text evidence="4">The sequence shown here is derived from an EMBL/GenBank/DDBJ whole genome shotgun (WGS) entry which is preliminary data.</text>
</comment>
<accession>A0ABU9VY61</accession>
<dbReference type="EMBL" id="JBCITM010000014">
    <property type="protein sequence ID" value="MEN1761321.1"/>
    <property type="molecule type" value="Genomic_DNA"/>
</dbReference>
<dbReference type="Proteomes" id="UP001407405">
    <property type="component" value="Unassembled WGS sequence"/>
</dbReference>
<organism evidence="4 5">
    <name type="scientific">Anoxynatronum sibiricum</name>
    <dbReference type="NCBI Taxonomy" id="210623"/>
    <lineage>
        <taxon>Bacteria</taxon>
        <taxon>Bacillati</taxon>
        <taxon>Bacillota</taxon>
        <taxon>Clostridia</taxon>
        <taxon>Eubacteriales</taxon>
        <taxon>Clostridiaceae</taxon>
        <taxon>Anoxynatronum</taxon>
    </lineage>
</organism>
<feature type="domain" description="Copper amine oxidase-like N-terminal" evidence="3">
    <location>
        <begin position="393"/>
        <end position="506"/>
    </location>
</feature>
<dbReference type="InterPro" id="IPR036582">
    <property type="entry name" value="Mao_N_sf"/>
</dbReference>
<keyword evidence="5" id="KW-1185">Reference proteome</keyword>
<dbReference type="Gene3D" id="3.30.457.10">
    <property type="entry name" value="Copper amine oxidase-like, N-terminal domain"/>
    <property type="match status" value="1"/>
</dbReference>
<feature type="signal peptide" evidence="2">
    <location>
        <begin position="1"/>
        <end position="26"/>
    </location>
</feature>
<dbReference type="SUPFAM" id="SSF55383">
    <property type="entry name" value="Copper amine oxidase, domain N"/>
    <property type="match status" value="1"/>
</dbReference>
<evidence type="ECO:0000313" key="5">
    <source>
        <dbReference type="Proteomes" id="UP001407405"/>
    </source>
</evidence>
<evidence type="ECO:0000256" key="1">
    <source>
        <dbReference type="SAM" id="MobiDB-lite"/>
    </source>
</evidence>
<keyword evidence="2" id="KW-0732">Signal</keyword>
<dbReference type="Pfam" id="PF07833">
    <property type="entry name" value="Cu_amine_oxidN1"/>
    <property type="match status" value="1"/>
</dbReference>
<proteinExistence type="predicted"/>
<sequence>MRKRVLALTLSLVVLLTMAIPLEASAKPPWWNRFKDIVVADAVGALEGFIQTETGAGAIVGGIVGSLKEGLDQGISGGGWAPDEEAAESVGLHHNLGLNFYFDQGAPENINRVLLEYLAQQRIPADQRQMEAYLSGLDPSLEELLRRIREGTTGPFNPNPGAADDGHGEGTGHGVIVSANFVSNLQRTLAILDGDADHPQQMLDEAAVFFLNASLREMDDDFREDIVMKAQDYNSSRSNKRGGVAVLGDDGGSLSFDKIKTTYEQQKTNGQPADMILAWIFVDVLQHSSLYWSDVYCWSTDIGSGRAQADDNGSLWCWGANFERVMVNPDADTDTSDVFMVMGDYRDVDDDGDTIPDTIDPVIEDEEADEVPPVATERYELVLTIDGTTARSGSQVKGLDAAPFIKDGRTLVPFRFIGEELGAEIGWIPASRTVTYQRGAGEDAVMIEMIIGQSTATINGASVPIDRNPTVTPEIVNGRTVVPVRFISEALGFEVDWNPDRREVTISAEVDT</sequence>
<reference evidence="4 5" key="1">
    <citation type="submission" date="2024-04" db="EMBL/GenBank/DDBJ databases">
        <title>Genome sequencing and metabolic network reconstruction of aminoacids and betaine degradation by Anoxynatronum sibiricum.</title>
        <authorList>
            <person name="Detkova E.N."/>
            <person name="Boltjanskaja Y.V."/>
            <person name="Mardanov A.V."/>
            <person name="Kevbrin V."/>
        </authorList>
    </citation>
    <scope>NUCLEOTIDE SEQUENCE [LARGE SCALE GENOMIC DNA]</scope>
    <source>
        <strain evidence="4 5">Z-7981</strain>
    </source>
</reference>
<feature type="chain" id="PRO_5046788438" evidence="2">
    <location>
        <begin position="27"/>
        <end position="512"/>
    </location>
</feature>
<dbReference type="RefSeq" id="WP_343186620.1">
    <property type="nucleotide sequence ID" value="NZ_JBCITM010000014.1"/>
</dbReference>
<feature type="region of interest" description="Disordered" evidence="1">
    <location>
        <begin position="151"/>
        <end position="170"/>
    </location>
</feature>
<evidence type="ECO:0000256" key="2">
    <source>
        <dbReference type="SAM" id="SignalP"/>
    </source>
</evidence>
<protein>
    <submittedName>
        <fullName evidence="4">Copper amine oxidase N-terminal domain-containing protein</fullName>
    </submittedName>
</protein>
<evidence type="ECO:0000313" key="4">
    <source>
        <dbReference type="EMBL" id="MEN1761321.1"/>
    </source>
</evidence>